<evidence type="ECO:0000313" key="3">
    <source>
        <dbReference type="EMBL" id="TWU66439.1"/>
    </source>
</evidence>
<dbReference type="EMBL" id="SJPZ01000001">
    <property type="protein sequence ID" value="TWU66439.1"/>
    <property type="molecule type" value="Genomic_DNA"/>
</dbReference>
<evidence type="ECO:0000256" key="1">
    <source>
        <dbReference type="SAM" id="Coils"/>
    </source>
</evidence>
<dbReference type="AlphaFoldDB" id="A0A5C6FU65"/>
<accession>A0A5C6FU65</accession>
<dbReference type="OrthoDB" id="280050at2"/>
<evidence type="ECO:0000256" key="2">
    <source>
        <dbReference type="SAM" id="MobiDB-lite"/>
    </source>
</evidence>
<dbReference type="Proteomes" id="UP000316476">
    <property type="component" value="Unassembled WGS sequence"/>
</dbReference>
<keyword evidence="1" id="KW-0175">Coiled coil</keyword>
<feature type="compositionally biased region" description="Basic and acidic residues" evidence="2">
    <location>
        <begin position="10"/>
        <end position="22"/>
    </location>
</feature>
<name>A0A5C6FU65_9PLAN</name>
<feature type="coiled-coil region" evidence="1">
    <location>
        <begin position="131"/>
        <end position="158"/>
    </location>
</feature>
<reference evidence="3 4" key="1">
    <citation type="submission" date="2019-02" db="EMBL/GenBank/DDBJ databases">
        <title>Deep-cultivation of Planctomycetes and their phenomic and genomic characterization uncovers novel biology.</title>
        <authorList>
            <person name="Wiegand S."/>
            <person name="Jogler M."/>
            <person name="Boedeker C."/>
            <person name="Pinto D."/>
            <person name="Vollmers J."/>
            <person name="Rivas-Marin E."/>
            <person name="Kohn T."/>
            <person name="Peeters S.H."/>
            <person name="Heuer A."/>
            <person name="Rast P."/>
            <person name="Oberbeckmann S."/>
            <person name="Bunk B."/>
            <person name="Jeske O."/>
            <person name="Meyerdierks A."/>
            <person name="Storesund J.E."/>
            <person name="Kallscheuer N."/>
            <person name="Luecker S."/>
            <person name="Lage O.M."/>
            <person name="Pohl T."/>
            <person name="Merkel B.J."/>
            <person name="Hornburger P."/>
            <person name="Mueller R.-W."/>
            <person name="Bruemmer F."/>
            <person name="Labrenz M."/>
            <person name="Spormann A.M."/>
            <person name="Op Den Camp H."/>
            <person name="Overmann J."/>
            <person name="Amann R."/>
            <person name="Jetten M.S.M."/>
            <person name="Mascher T."/>
            <person name="Medema M.H."/>
            <person name="Devos D.P."/>
            <person name="Kaster A.-K."/>
            <person name="Ovreas L."/>
            <person name="Rohde M."/>
            <person name="Galperin M.Y."/>
            <person name="Jogler C."/>
        </authorList>
    </citation>
    <scope>NUCLEOTIDE SEQUENCE [LARGE SCALE GENOMIC DNA]</scope>
    <source>
        <strain evidence="3 4">V7</strain>
    </source>
</reference>
<proteinExistence type="predicted"/>
<comment type="caution">
    <text evidence="3">The sequence shown here is derived from an EMBL/GenBank/DDBJ whole genome shotgun (WGS) entry which is preliminary data.</text>
</comment>
<evidence type="ECO:0000313" key="4">
    <source>
        <dbReference type="Proteomes" id="UP000316476"/>
    </source>
</evidence>
<sequence>MAKKRSKATSKPDAERTRRESALRGMLADHLGEKLTQKQRRDIAWWQKRTRAEIADEILCAVPKGQFCKLAGRQQKVIDEQAERYDLPIDGPAINLREAIRAYHDLITANAKNIHPADDAEAIAKGEVSPHSKAELEILKLKEEVRKLQSGNERAELLLIRDRGDTIDRRQLRDMLSWLTTRLQGMGRQVLQCDNIVDAHDCINDMLEDMAQEAEHGVLVI</sequence>
<feature type="region of interest" description="Disordered" evidence="2">
    <location>
        <begin position="1"/>
        <end position="22"/>
    </location>
</feature>
<dbReference type="RefSeq" id="WP_146413066.1">
    <property type="nucleotide sequence ID" value="NZ_SJPZ01000001.1"/>
</dbReference>
<organism evidence="3 4">
    <name type="scientific">Crateriforma conspicua</name>
    <dbReference type="NCBI Taxonomy" id="2527996"/>
    <lineage>
        <taxon>Bacteria</taxon>
        <taxon>Pseudomonadati</taxon>
        <taxon>Planctomycetota</taxon>
        <taxon>Planctomycetia</taxon>
        <taxon>Planctomycetales</taxon>
        <taxon>Planctomycetaceae</taxon>
        <taxon>Crateriforma</taxon>
    </lineage>
</organism>
<protein>
    <submittedName>
        <fullName evidence="3">Uncharacterized protein</fullName>
    </submittedName>
</protein>
<gene>
    <name evidence="3" type="ORF">V7x_20050</name>
</gene>